<reference evidence="1 2" key="1">
    <citation type="journal article" date="2023" name="IMA Fungus">
        <title>Comparative genomic study of the Penicillium genus elucidates a diverse pangenome and 15 lateral gene transfer events.</title>
        <authorList>
            <person name="Petersen C."/>
            <person name="Sorensen T."/>
            <person name="Nielsen M.R."/>
            <person name="Sondergaard T.E."/>
            <person name="Sorensen J.L."/>
            <person name="Fitzpatrick D.A."/>
            <person name="Frisvad J.C."/>
            <person name="Nielsen K.L."/>
        </authorList>
    </citation>
    <scope>NUCLEOTIDE SEQUENCE [LARGE SCALE GENOMIC DNA]</scope>
    <source>
        <strain evidence="1 2">IBT 35679</strain>
    </source>
</reference>
<dbReference type="EMBL" id="JAQIZZ010000004">
    <property type="protein sequence ID" value="KAJ5544142.1"/>
    <property type="molecule type" value="Genomic_DNA"/>
</dbReference>
<sequence length="160" mass="17887">MMRPDMERVEPRFVRCSAAGCTTTSARAEYDSMTLRIGYSNCCKHLNNTEVESRVQNVIQDLNESKITLIFYDLGLSRDGEIEQLSAFTEGGDNFSTLIRTAVRANTSPNLKVLPPMLYSALASEPLDAMSRFIQWIRISVHLSSKASENTLEGNANLNF</sequence>
<dbReference type="AlphaFoldDB" id="A0AAD6GHE8"/>
<evidence type="ECO:0000313" key="2">
    <source>
        <dbReference type="Proteomes" id="UP001220324"/>
    </source>
</evidence>
<accession>A0AAD6GHE8</accession>
<comment type="caution">
    <text evidence="1">The sequence shown here is derived from an EMBL/GenBank/DDBJ whole genome shotgun (WGS) entry which is preliminary data.</text>
</comment>
<organism evidence="1 2">
    <name type="scientific">Penicillium frequentans</name>
    <dbReference type="NCBI Taxonomy" id="3151616"/>
    <lineage>
        <taxon>Eukaryota</taxon>
        <taxon>Fungi</taxon>
        <taxon>Dikarya</taxon>
        <taxon>Ascomycota</taxon>
        <taxon>Pezizomycotina</taxon>
        <taxon>Eurotiomycetes</taxon>
        <taxon>Eurotiomycetidae</taxon>
        <taxon>Eurotiales</taxon>
        <taxon>Aspergillaceae</taxon>
        <taxon>Penicillium</taxon>
    </lineage>
</organism>
<evidence type="ECO:0000313" key="1">
    <source>
        <dbReference type="EMBL" id="KAJ5544142.1"/>
    </source>
</evidence>
<name>A0AAD6GHE8_9EURO</name>
<gene>
    <name evidence="1" type="ORF">N7494_005421</name>
</gene>
<protein>
    <submittedName>
        <fullName evidence="1">Uncharacterized protein</fullName>
    </submittedName>
</protein>
<keyword evidence="2" id="KW-1185">Reference proteome</keyword>
<proteinExistence type="predicted"/>
<dbReference type="Proteomes" id="UP001220324">
    <property type="component" value="Unassembled WGS sequence"/>
</dbReference>